<dbReference type="Pfam" id="PF00440">
    <property type="entry name" value="TetR_N"/>
    <property type="match status" value="1"/>
</dbReference>
<organism evidence="6 7">
    <name type="scientific">Photobacterium rosenbergii</name>
    <dbReference type="NCBI Taxonomy" id="294936"/>
    <lineage>
        <taxon>Bacteria</taxon>
        <taxon>Pseudomonadati</taxon>
        <taxon>Pseudomonadota</taxon>
        <taxon>Gammaproteobacteria</taxon>
        <taxon>Vibrionales</taxon>
        <taxon>Vibrionaceae</taxon>
        <taxon>Photobacterium</taxon>
    </lineage>
</organism>
<evidence type="ECO:0000313" key="6">
    <source>
        <dbReference type="EMBL" id="PSW10260.1"/>
    </source>
</evidence>
<dbReference type="OrthoDB" id="116240at2"/>
<dbReference type="SUPFAM" id="SSF46689">
    <property type="entry name" value="Homeodomain-like"/>
    <property type="match status" value="1"/>
</dbReference>
<keyword evidence="2 4" id="KW-0238">DNA-binding</keyword>
<comment type="caution">
    <text evidence="6">The sequence shown here is derived from an EMBL/GenBank/DDBJ whole genome shotgun (WGS) entry which is preliminary data.</text>
</comment>
<accession>A0A2T3N9Q0</accession>
<evidence type="ECO:0000256" key="3">
    <source>
        <dbReference type="ARBA" id="ARBA00023163"/>
    </source>
</evidence>
<proteinExistence type="predicted"/>
<evidence type="ECO:0000313" key="7">
    <source>
        <dbReference type="Proteomes" id="UP000241346"/>
    </source>
</evidence>
<dbReference type="AlphaFoldDB" id="A0A2T3N9Q0"/>
<name>A0A2T3N9Q0_9GAMM</name>
<gene>
    <name evidence="6" type="ORF">C9J01_18790</name>
</gene>
<dbReference type="PANTHER" id="PTHR47506">
    <property type="entry name" value="TRANSCRIPTIONAL REGULATORY PROTEIN"/>
    <property type="match status" value="1"/>
</dbReference>
<reference evidence="6 7" key="1">
    <citation type="submission" date="2018-03" db="EMBL/GenBank/DDBJ databases">
        <title>Whole genome sequencing of Histamine producing bacteria.</title>
        <authorList>
            <person name="Butler K."/>
        </authorList>
    </citation>
    <scope>NUCLEOTIDE SEQUENCE [LARGE SCALE GENOMIC DNA]</scope>
    <source>
        <strain evidence="6 7">DSM 19138</strain>
    </source>
</reference>
<evidence type="ECO:0000259" key="5">
    <source>
        <dbReference type="PROSITE" id="PS50977"/>
    </source>
</evidence>
<dbReference type="Proteomes" id="UP000241346">
    <property type="component" value="Unassembled WGS sequence"/>
</dbReference>
<dbReference type="RefSeq" id="WP_107299676.1">
    <property type="nucleotide sequence ID" value="NZ_JAHVIB010000018.1"/>
</dbReference>
<dbReference type="PANTHER" id="PTHR47506:SF1">
    <property type="entry name" value="HTH-TYPE TRANSCRIPTIONAL REGULATOR YJDC"/>
    <property type="match status" value="1"/>
</dbReference>
<feature type="DNA-binding region" description="H-T-H motif" evidence="4">
    <location>
        <begin position="28"/>
        <end position="47"/>
    </location>
</feature>
<keyword evidence="1" id="KW-0805">Transcription regulation</keyword>
<evidence type="ECO:0000256" key="2">
    <source>
        <dbReference type="ARBA" id="ARBA00023125"/>
    </source>
</evidence>
<dbReference type="InterPro" id="IPR009057">
    <property type="entry name" value="Homeodomain-like_sf"/>
</dbReference>
<sequence>MSRQEEKKRRAIEATLSLCVKHSYHGTSMDTITAATGMSKATIYRHFGSKEALIAEALALYSEQTLSHLTQLFDDPDLSLEEKLTARFTTLEALVEARDFNGCIYQQAFNEYRNEDDRIADVCVSYKQERIRLVTELLLAHDIKQAKEKATRAELVFNGLLASLEMGADPKLMSLAKQMYFEQLQLTAS</sequence>
<evidence type="ECO:0000256" key="4">
    <source>
        <dbReference type="PROSITE-ProRule" id="PRU00335"/>
    </source>
</evidence>
<dbReference type="EMBL" id="PYMB01000011">
    <property type="protein sequence ID" value="PSW10260.1"/>
    <property type="molecule type" value="Genomic_DNA"/>
</dbReference>
<dbReference type="GO" id="GO:0003677">
    <property type="term" value="F:DNA binding"/>
    <property type="evidence" value="ECO:0007669"/>
    <property type="project" value="UniProtKB-UniRule"/>
</dbReference>
<protein>
    <submittedName>
        <fullName evidence="6">TetR family transcriptional regulator</fullName>
    </submittedName>
</protein>
<keyword evidence="3" id="KW-0804">Transcription</keyword>
<dbReference type="PRINTS" id="PR00455">
    <property type="entry name" value="HTHTETR"/>
</dbReference>
<dbReference type="InterPro" id="IPR001647">
    <property type="entry name" value="HTH_TetR"/>
</dbReference>
<dbReference type="PROSITE" id="PS50977">
    <property type="entry name" value="HTH_TETR_2"/>
    <property type="match status" value="1"/>
</dbReference>
<evidence type="ECO:0000256" key="1">
    <source>
        <dbReference type="ARBA" id="ARBA00023015"/>
    </source>
</evidence>
<feature type="domain" description="HTH tetR-type" evidence="5">
    <location>
        <begin position="5"/>
        <end position="65"/>
    </location>
</feature>
<dbReference type="Gene3D" id="1.10.357.10">
    <property type="entry name" value="Tetracycline Repressor, domain 2"/>
    <property type="match status" value="1"/>
</dbReference>